<accession>A0A015MHS6</accession>
<evidence type="ECO:0000313" key="3">
    <source>
        <dbReference type="Proteomes" id="UP000022910"/>
    </source>
</evidence>
<evidence type="ECO:0000313" key="2">
    <source>
        <dbReference type="EMBL" id="EXX66423.1"/>
    </source>
</evidence>
<dbReference type="EMBL" id="JEMT01018889">
    <property type="protein sequence ID" value="EXX66423.1"/>
    <property type="molecule type" value="Genomic_DNA"/>
</dbReference>
<keyword evidence="3" id="KW-1185">Reference proteome</keyword>
<proteinExistence type="predicted"/>
<organism evidence="2 3">
    <name type="scientific">Rhizophagus irregularis (strain DAOM 197198w)</name>
    <name type="common">Glomus intraradices</name>
    <dbReference type="NCBI Taxonomy" id="1432141"/>
    <lineage>
        <taxon>Eukaryota</taxon>
        <taxon>Fungi</taxon>
        <taxon>Fungi incertae sedis</taxon>
        <taxon>Mucoromycota</taxon>
        <taxon>Glomeromycotina</taxon>
        <taxon>Glomeromycetes</taxon>
        <taxon>Glomerales</taxon>
        <taxon>Glomeraceae</taxon>
        <taxon>Rhizophagus</taxon>
    </lineage>
</organism>
<comment type="caution">
    <text evidence="2">The sequence shown here is derived from an EMBL/GenBank/DDBJ whole genome shotgun (WGS) entry which is preliminary data.</text>
</comment>
<feature type="region of interest" description="Disordered" evidence="1">
    <location>
        <begin position="172"/>
        <end position="192"/>
    </location>
</feature>
<name>A0A015MHS6_RHIIW</name>
<gene>
    <name evidence="2" type="ORF">RirG_123930</name>
</gene>
<reference evidence="2 3" key="1">
    <citation type="submission" date="2014-02" db="EMBL/GenBank/DDBJ databases">
        <title>Single nucleus genome sequencing reveals high similarity among nuclei of an endomycorrhizal fungus.</title>
        <authorList>
            <person name="Lin K."/>
            <person name="Geurts R."/>
            <person name="Zhang Z."/>
            <person name="Limpens E."/>
            <person name="Saunders D.G."/>
            <person name="Mu D."/>
            <person name="Pang E."/>
            <person name="Cao H."/>
            <person name="Cha H."/>
            <person name="Lin T."/>
            <person name="Zhou Q."/>
            <person name="Shang Y."/>
            <person name="Li Y."/>
            <person name="Ivanov S."/>
            <person name="Sharma T."/>
            <person name="Velzen R.V."/>
            <person name="Ruijter N.D."/>
            <person name="Aanen D.K."/>
            <person name="Win J."/>
            <person name="Kamoun S."/>
            <person name="Bisseling T."/>
            <person name="Huang S."/>
        </authorList>
    </citation>
    <scope>NUCLEOTIDE SEQUENCE [LARGE SCALE GENOMIC DNA]</scope>
    <source>
        <strain evidence="3">DAOM197198w</strain>
    </source>
</reference>
<dbReference type="AlphaFoldDB" id="A0A015MHS6"/>
<evidence type="ECO:0000256" key="1">
    <source>
        <dbReference type="SAM" id="MobiDB-lite"/>
    </source>
</evidence>
<sequence length="273" mass="31525">MNKGRRKRIAANILDEYNNPSSSTSERTYAKFTTRKPRSKVPCYCSNCNRKMIDPRTKERHEQTNSLELLNSDKAPMSQELVELIDSTISLEEPQDTTISLVEPQDTTIPLVEPQDTTISIDIYSDNDTYEQQQYVFLPRKKRSKTGTLHHITEVEQVAESTEYDTDDIYTSESSAQEDSPNNDDNEFSSNFENYSHPMFDIPDISDTPNISELPTDELIKGILIWIMKFRSSHNIPNTAIEELIQFIKIILKVCKNINPESFPNSLYMLRKR</sequence>
<dbReference type="Proteomes" id="UP000022910">
    <property type="component" value="Unassembled WGS sequence"/>
</dbReference>
<protein>
    <submittedName>
        <fullName evidence="2">Uncharacterized protein</fullName>
    </submittedName>
</protein>
<dbReference type="OrthoDB" id="2456820at2759"/>
<dbReference type="HOGENOM" id="CLU_051543_0_0_1"/>